<dbReference type="Gene3D" id="3.80.10.10">
    <property type="entry name" value="Ribonuclease Inhibitor"/>
    <property type="match status" value="1"/>
</dbReference>
<dbReference type="EMBL" id="ML180858">
    <property type="protein sequence ID" value="THU76533.1"/>
    <property type="molecule type" value="Genomic_DNA"/>
</dbReference>
<evidence type="ECO:0000313" key="4">
    <source>
        <dbReference type="Proteomes" id="UP000297245"/>
    </source>
</evidence>
<evidence type="ECO:0000313" key="3">
    <source>
        <dbReference type="EMBL" id="THU76533.1"/>
    </source>
</evidence>
<keyword evidence="4" id="KW-1185">Reference proteome</keyword>
<feature type="domain" description="F-box" evidence="2">
    <location>
        <begin position="35"/>
        <end position="74"/>
    </location>
</feature>
<evidence type="ECO:0000259" key="2">
    <source>
        <dbReference type="Pfam" id="PF12937"/>
    </source>
</evidence>
<dbReference type="InterPro" id="IPR032675">
    <property type="entry name" value="LRR_dom_sf"/>
</dbReference>
<evidence type="ECO:0000256" key="1">
    <source>
        <dbReference type="SAM" id="MobiDB-lite"/>
    </source>
</evidence>
<proteinExistence type="predicted"/>
<dbReference type="AlphaFoldDB" id="A0A4S8KM13"/>
<reference evidence="3 4" key="1">
    <citation type="journal article" date="2019" name="Nat. Ecol. Evol.">
        <title>Megaphylogeny resolves global patterns of mushroom evolution.</title>
        <authorList>
            <person name="Varga T."/>
            <person name="Krizsan K."/>
            <person name="Foldi C."/>
            <person name="Dima B."/>
            <person name="Sanchez-Garcia M."/>
            <person name="Sanchez-Ramirez S."/>
            <person name="Szollosi G.J."/>
            <person name="Szarkandi J.G."/>
            <person name="Papp V."/>
            <person name="Albert L."/>
            <person name="Andreopoulos W."/>
            <person name="Angelini C."/>
            <person name="Antonin V."/>
            <person name="Barry K.W."/>
            <person name="Bougher N.L."/>
            <person name="Buchanan P."/>
            <person name="Buyck B."/>
            <person name="Bense V."/>
            <person name="Catcheside P."/>
            <person name="Chovatia M."/>
            <person name="Cooper J."/>
            <person name="Damon W."/>
            <person name="Desjardin D."/>
            <person name="Finy P."/>
            <person name="Geml J."/>
            <person name="Haridas S."/>
            <person name="Hughes K."/>
            <person name="Justo A."/>
            <person name="Karasinski D."/>
            <person name="Kautmanova I."/>
            <person name="Kiss B."/>
            <person name="Kocsube S."/>
            <person name="Kotiranta H."/>
            <person name="LaButti K.M."/>
            <person name="Lechner B.E."/>
            <person name="Liimatainen K."/>
            <person name="Lipzen A."/>
            <person name="Lukacs Z."/>
            <person name="Mihaltcheva S."/>
            <person name="Morgado L.N."/>
            <person name="Niskanen T."/>
            <person name="Noordeloos M.E."/>
            <person name="Ohm R.A."/>
            <person name="Ortiz-Santana B."/>
            <person name="Ovrebo C."/>
            <person name="Racz N."/>
            <person name="Riley R."/>
            <person name="Savchenko A."/>
            <person name="Shiryaev A."/>
            <person name="Soop K."/>
            <person name="Spirin V."/>
            <person name="Szebenyi C."/>
            <person name="Tomsovsky M."/>
            <person name="Tulloss R.E."/>
            <person name="Uehling J."/>
            <person name="Grigoriev I.V."/>
            <person name="Vagvolgyi C."/>
            <person name="Papp T."/>
            <person name="Martin F.M."/>
            <person name="Miettinen O."/>
            <person name="Hibbett D.S."/>
            <person name="Nagy L.G."/>
        </authorList>
    </citation>
    <scope>NUCLEOTIDE SEQUENCE [LARGE SCALE GENOMIC DNA]</scope>
    <source>
        <strain evidence="3 4">CBS 962.96</strain>
    </source>
</reference>
<gene>
    <name evidence="3" type="ORF">K435DRAFT_974391</name>
</gene>
<dbReference type="OrthoDB" id="3022813at2759"/>
<feature type="region of interest" description="Disordered" evidence="1">
    <location>
        <begin position="1"/>
        <end position="30"/>
    </location>
</feature>
<sequence>MDSHQKQRRKKAKSSTNSTAPIRRSSRVAARQGWRIPPEILLLIMKELRGSKVSLKTAALVCRAWRGPAQVYLFSQMHIQQSPDCSRISKIIQKSPHLTLHVNTLVVEEYAYLPMFGSIKDKPLTSRVSYLQSRDATKIASILGSSVRELGVSVYPLDKNNLEFLKQMKRVQTLKVDQCDEIPVDILAELMQGMRNITSLHLFGGEIEPNANEYETDRLESLTITSSVSAEPTVDTPPFRLTRLTLEKIEHRFGLLKFLLDSSHFDLGALEDLDLTWMEAEYQSDIAALDYTFLDRLFRRVGTNLKGLTLGLSGGNFSPKDYYLEYYTMNPTNSPLRCLVTLESLSIINQEYSRLDPSICLALLTSIPSSSLTRMQLKTLIDVDDFAKFTPVFFAQPEEDPAKHWKAVDTLLGDEDRFPVLATLTITVVVEFQSLIFKLTQHDTEVCRNPDCTLCMGPIGKRAKEMGIRHSEGSVDRTSTQILGLLEGTLTRLKERGLLNVEIEKRDLSLSDLKPDSGFWKWDD</sequence>
<dbReference type="Proteomes" id="UP000297245">
    <property type="component" value="Unassembled WGS sequence"/>
</dbReference>
<feature type="compositionally biased region" description="Basic residues" evidence="1">
    <location>
        <begin position="1"/>
        <end position="13"/>
    </location>
</feature>
<name>A0A4S8KM13_DENBC</name>
<organism evidence="3 4">
    <name type="scientific">Dendrothele bispora (strain CBS 962.96)</name>
    <dbReference type="NCBI Taxonomy" id="1314807"/>
    <lineage>
        <taxon>Eukaryota</taxon>
        <taxon>Fungi</taxon>
        <taxon>Dikarya</taxon>
        <taxon>Basidiomycota</taxon>
        <taxon>Agaricomycotina</taxon>
        <taxon>Agaricomycetes</taxon>
        <taxon>Agaricomycetidae</taxon>
        <taxon>Agaricales</taxon>
        <taxon>Agaricales incertae sedis</taxon>
        <taxon>Dendrothele</taxon>
    </lineage>
</organism>
<dbReference type="Pfam" id="PF12937">
    <property type="entry name" value="F-box-like"/>
    <property type="match status" value="1"/>
</dbReference>
<protein>
    <recommendedName>
        <fullName evidence="2">F-box domain-containing protein</fullName>
    </recommendedName>
</protein>
<accession>A0A4S8KM13</accession>
<dbReference type="InterPro" id="IPR001810">
    <property type="entry name" value="F-box_dom"/>
</dbReference>